<dbReference type="EMBL" id="PPXD01000026">
    <property type="protein sequence ID" value="POH62611.1"/>
    <property type="molecule type" value="Genomic_DNA"/>
</dbReference>
<dbReference type="SUPFAM" id="SSF46785">
    <property type="entry name" value="Winged helix' DNA-binding domain"/>
    <property type="match status" value="1"/>
</dbReference>
<gene>
    <name evidence="5" type="ORF">C3B61_17380</name>
</gene>
<evidence type="ECO:0000256" key="2">
    <source>
        <dbReference type="ARBA" id="ARBA00023125"/>
    </source>
</evidence>
<dbReference type="Gene3D" id="1.10.10.10">
    <property type="entry name" value="Winged helix-like DNA-binding domain superfamily/Winged helix DNA-binding domain"/>
    <property type="match status" value="1"/>
</dbReference>
<dbReference type="CDD" id="cd07377">
    <property type="entry name" value="WHTH_GntR"/>
    <property type="match status" value="1"/>
</dbReference>
<proteinExistence type="predicted"/>
<dbReference type="Proteomes" id="UP000237340">
    <property type="component" value="Unassembled WGS sequence"/>
</dbReference>
<feature type="domain" description="HTH gntR-type" evidence="4">
    <location>
        <begin position="22"/>
        <end position="89"/>
    </location>
</feature>
<evidence type="ECO:0000259" key="4">
    <source>
        <dbReference type="PROSITE" id="PS50949"/>
    </source>
</evidence>
<comment type="caution">
    <text evidence="5">The sequence shown here is derived from an EMBL/GenBank/DDBJ whole genome shotgun (WGS) entry which is preliminary data.</text>
</comment>
<dbReference type="PROSITE" id="PS50949">
    <property type="entry name" value="HTH_GNTR"/>
    <property type="match status" value="1"/>
</dbReference>
<dbReference type="SUPFAM" id="SSF48008">
    <property type="entry name" value="GntR ligand-binding domain-like"/>
    <property type="match status" value="1"/>
</dbReference>
<name>A0A2S3ZAP7_9MICO</name>
<keyword evidence="2" id="KW-0238">DNA-binding</keyword>
<reference evidence="5 6" key="1">
    <citation type="submission" date="2018-01" db="EMBL/GenBank/DDBJ databases">
        <title>Cryobacterium sp. nov., from glaciers in China.</title>
        <authorList>
            <person name="Liu Q."/>
            <person name="Xin Y.-H."/>
        </authorList>
    </citation>
    <scope>NUCLEOTIDE SEQUENCE [LARGE SCALE GENOMIC DNA]</scope>
    <source>
        <strain evidence="5 6">TMN-42</strain>
    </source>
</reference>
<sequence length="254" mass="28106">MPFLVFQRRRGGRVRMVSMSLEQTPARIANVLREQIITGELKMGSKLNEREIAERLQVSRIPVREALPILESEGFISSQPRRGAVVHALTLTDAAELFDLRRQLEPMASAFAARRAAAGADVEPMLAALRTARGAFAPVKALDTLDEGAPPSTRNSDLHEEIIALADHALLQRVTKLMSGRVRWLFRLTPQRDTTAMWAEHREIVDAIVAGQADVAELLTAAHVERGRFESMPLLAELLPSAAPASLRRRRKAS</sequence>
<dbReference type="Pfam" id="PF00392">
    <property type="entry name" value="GntR"/>
    <property type="match status" value="1"/>
</dbReference>
<dbReference type="InterPro" id="IPR008920">
    <property type="entry name" value="TF_FadR/GntR_C"/>
</dbReference>
<dbReference type="SMART" id="SM00345">
    <property type="entry name" value="HTH_GNTR"/>
    <property type="match status" value="1"/>
</dbReference>
<dbReference type="GO" id="GO:0003700">
    <property type="term" value="F:DNA-binding transcription factor activity"/>
    <property type="evidence" value="ECO:0007669"/>
    <property type="project" value="InterPro"/>
</dbReference>
<dbReference type="InterPro" id="IPR036388">
    <property type="entry name" value="WH-like_DNA-bd_sf"/>
</dbReference>
<dbReference type="InterPro" id="IPR036390">
    <property type="entry name" value="WH_DNA-bd_sf"/>
</dbReference>
<evidence type="ECO:0000313" key="5">
    <source>
        <dbReference type="EMBL" id="POH62611.1"/>
    </source>
</evidence>
<dbReference type="InterPro" id="IPR000524">
    <property type="entry name" value="Tscrpt_reg_HTH_GntR"/>
</dbReference>
<protein>
    <submittedName>
        <fullName evidence="5">GntR family transcriptional regulator</fullName>
    </submittedName>
</protein>
<dbReference type="PRINTS" id="PR00035">
    <property type="entry name" value="HTHGNTR"/>
</dbReference>
<evidence type="ECO:0000256" key="3">
    <source>
        <dbReference type="ARBA" id="ARBA00023163"/>
    </source>
</evidence>
<dbReference type="InterPro" id="IPR011711">
    <property type="entry name" value="GntR_C"/>
</dbReference>
<dbReference type="Pfam" id="PF07729">
    <property type="entry name" value="FCD"/>
    <property type="match status" value="1"/>
</dbReference>
<keyword evidence="3" id="KW-0804">Transcription</keyword>
<evidence type="ECO:0000256" key="1">
    <source>
        <dbReference type="ARBA" id="ARBA00023015"/>
    </source>
</evidence>
<dbReference type="AlphaFoldDB" id="A0A2S3ZAP7"/>
<evidence type="ECO:0000313" key="6">
    <source>
        <dbReference type="Proteomes" id="UP000237340"/>
    </source>
</evidence>
<dbReference type="PANTHER" id="PTHR43537:SF5">
    <property type="entry name" value="UXU OPERON TRANSCRIPTIONAL REGULATOR"/>
    <property type="match status" value="1"/>
</dbReference>
<dbReference type="GO" id="GO:0003677">
    <property type="term" value="F:DNA binding"/>
    <property type="evidence" value="ECO:0007669"/>
    <property type="project" value="UniProtKB-KW"/>
</dbReference>
<organism evidence="5 6">
    <name type="scientific">Cryobacterium zongtaii</name>
    <dbReference type="NCBI Taxonomy" id="1259217"/>
    <lineage>
        <taxon>Bacteria</taxon>
        <taxon>Bacillati</taxon>
        <taxon>Actinomycetota</taxon>
        <taxon>Actinomycetes</taxon>
        <taxon>Micrococcales</taxon>
        <taxon>Microbacteriaceae</taxon>
        <taxon>Cryobacterium</taxon>
    </lineage>
</organism>
<dbReference type="PANTHER" id="PTHR43537">
    <property type="entry name" value="TRANSCRIPTIONAL REGULATOR, GNTR FAMILY"/>
    <property type="match status" value="1"/>
</dbReference>
<dbReference type="SMART" id="SM00895">
    <property type="entry name" value="FCD"/>
    <property type="match status" value="1"/>
</dbReference>
<keyword evidence="6" id="KW-1185">Reference proteome</keyword>
<accession>A0A2S3ZAP7</accession>
<keyword evidence="1" id="KW-0805">Transcription regulation</keyword>
<dbReference type="Gene3D" id="1.20.120.530">
    <property type="entry name" value="GntR ligand-binding domain-like"/>
    <property type="match status" value="1"/>
</dbReference>